<dbReference type="Proteomes" id="UP001501584">
    <property type="component" value="Unassembled WGS sequence"/>
</dbReference>
<dbReference type="InterPro" id="IPR032311">
    <property type="entry name" value="DUF4982"/>
</dbReference>
<comment type="caution">
    <text evidence="8">The sequence shown here is derived from an EMBL/GenBank/DDBJ whole genome shotgun (WGS) entry which is preliminary data.</text>
</comment>
<gene>
    <name evidence="8" type="ORF">GCM10010403_15440</name>
</gene>
<evidence type="ECO:0000259" key="7">
    <source>
        <dbReference type="Pfam" id="PF18565"/>
    </source>
</evidence>
<reference evidence="9" key="1">
    <citation type="journal article" date="2019" name="Int. J. Syst. Evol. Microbiol.">
        <title>The Global Catalogue of Microorganisms (GCM) 10K type strain sequencing project: providing services to taxonomists for standard genome sequencing and annotation.</title>
        <authorList>
            <consortium name="The Broad Institute Genomics Platform"/>
            <consortium name="The Broad Institute Genome Sequencing Center for Infectious Disease"/>
            <person name="Wu L."/>
            <person name="Ma J."/>
        </authorList>
    </citation>
    <scope>NUCLEOTIDE SEQUENCE [LARGE SCALE GENOMIC DNA]</scope>
    <source>
        <strain evidence="9">JCM 6238</strain>
    </source>
</reference>
<sequence length="804" mass="88460">MTRHSFNRHWTVRPKTSLFAQLGRPAEAAEEITLPHDALFAEERSAANPGKTAYFPSAAYEYSKTFDVPESYRTKRVAIEFQGAHRDAMVYLNDAFAGQCPFGYSAFTVPLDDHLRYGEQNTITVEVRAHDDSRWYTGAGLYRESTLIVTELIRIGLDGPRVATPDIDAERAIVEIAVPVDHRGLAAETVTVRTELRDPAGTVIAGTSAPITVRAGTTGIARQRLLVPDPKLWNVDTPHLYSASVRLEQDGAVLDERRTSVGIRRLQLDPVHGLRINGVPTKLRGACIHHDNGLLGAAAFARAEERKIELLKAAGFNAIRSSHNPASSALLDACDRVGMLVMDEAFDIWTESKSNFDYSLSFPEWWERDIEAFVTKNRNHPSVIFYSIGNEIPESGHPLGSEWGRRLAEKIRELDDTRFITNGVNGFVSTLKTLLPMMQQRSAPGGDGGVNDAMGAGDMLNRVNTSTIVTERTAESYALLDAAGMNYGDARYEMDSELFPNRVIIGTETFPPHIDVNWALVRKHANVLGDFTWTGWDYLGEVGIGRNQFLDEPSAFEAPFPWLTAWCGDLDLTGHRRPASYYREIVFGLRTEPYIAVIDPSAVGRATRPGQWAWSESIASWDWAVEAGTDMRAEVYSDAEEVELVINGRSLGTLPAGRDHRFQAVFDLLYEPGTIEAFAVRGGQRAERFALRSSAGDADLSVTVDRDTIRADDGDLAYLDIELRDGAGTLVTDADRTVSVTVEGAALAAVGSGRPDNIERFDQGKHSTYRGRVQAIIRPTGIGPVAVTVSAEGLADRLVHLSVE</sequence>
<evidence type="ECO:0000256" key="1">
    <source>
        <dbReference type="ARBA" id="ARBA00007401"/>
    </source>
</evidence>
<dbReference type="InterPro" id="IPR036156">
    <property type="entry name" value="Beta-gal/glucu_dom_sf"/>
</dbReference>
<accession>A0ABP5SAM7</accession>
<dbReference type="SUPFAM" id="SSF51445">
    <property type="entry name" value="(Trans)glycosidases"/>
    <property type="match status" value="1"/>
</dbReference>
<dbReference type="Gene3D" id="3.20.20.80">
    <property type="entry name" value="Glycosidases"/>
    <property type="match status" value="1"/>
</dbReference>
<dbReference type="Gene3D" id="2.60.120.260">
    <property type="entry name" value="Galactose-binding domain-like"/>
    <property type="match status" value="1"/>
</dbReference>
<dbReference type="PANTHER" id="PTHR42732">
    <property type="entry name" value="BETA-GALACTOSIDASE"/>
    <property type="match status" value="1"/>
</dbReference>
<dbReference type="Pfam" id="PF16355">
    <property type="entry name" value="DUF4982"/>
    <property type="match status" value="1"/>
</dbReference>
<comment type="similarity">
    <text evidence="1">Belongs to the glycosyl hydrolase 2 family.</text>
</comment>
<dbReference type="PANTHER" id="PTHR42732:SF1">
    <property type="entry name" value="BETA-MANNOSIDASE"/>
    <property type="match status" value="1"/>
</dbReference>
<dbReference type="EMBL" id="BAAASX010000002">
    <property type="protein sequence ID" value="GAA2325834.1"/>
    <property type="molecule type" value="Genomic_DNA"/>
</dbReference>
<evidence type="ECO:0000256" key="3">
    <source>
        <dbReference type="ARBA" id="ARBA00023295"/>
    </source>
</evidence>
<dbReference type="GO" id="GO:0016787">
    <property type="term" value="F:hydrolase activity"/>
    <property type="evidence" value="ECO:0007669"/>
    <property type="project" value="UniProtKB-KW"/>
</dbReference>
<dbReference type="Pfam" id="PF18565">
    <property type="entry name" value="Glyco_hydro2_C5"/>
    <property type="match status" value="1"/>
</dbReference>
<keyword evidence="3" id="KW-0326">Glycosidase</keyword>
<dbReference type="SUPFAM" id="SSF49785">
    <property type="entry name" value="Galactose-binding domain-like"/>
    <property type="match status" value="1"/>
</dbReference>
<evidence type="ECO:0000259" key="6">
    <source>
        <dbReference type="Pfam" id="PF16355"/>
    </source>
</evidence>
<dbReference type="Gene3D" id="2.60.40.10">
    <property type="entry name" value="Immunoglobulins"/>
    <property type="match status" value="3"/>
</dbReference>
<dbReference type="InterPro" id="IPR008979">
    <property type="entry name" value="Galactose-bd-like_sf"/>
</dbReference>
<dbReference type="InterPro" id="IPR040605">
    <property type="entry name" value="Glyco_hydro2_dom5"/>
</dbReference>
<dbReference type="PRINTS" id="PR00132">
    <property type="entry name" value="GLHYDRLASE2"/>
</dbReference>
<protein>
    <submittedName>
        <fullName evidence="8">Glycoside hydrolase family 2 TIM barrel-domain containing protein</fullName>
    </submittedName>
</protein>
<dbReference type="InterPro" id="IPR006101">
    <property type="entry name" value="Glyco_hydro_2"/>
</dbReference>
<dbReference type="InterPro" id="IPR006103">
    <property type="entry name" value="Glyco_hydro_2_cat"/>
</dbReference>
<evidence type="ECO:0000259" key="4">
    <source>
        <dbReference type="Pfam" id="PF00703"/>
    </source>
</evidence>
<keyword evidence="9" id="KW-1185">Reference proteome</keyword>
<dbReference type="InterPro" id="IPR013783">
    <property type="entry name" value="Ig-like_fold"/>
</dbReference>
<name>A0ABP5SAM7_9ACTN</name>
<keyword evidence="2 8" id="KW-0378">Hydrolase</keyword>
<evidence type="ECO:0000313" key="9">
    <source>
        <dbReference type="Proteomes" id="UP001501584"/>
    </source>
</evidence>
<organism evidence="8 9">
    <name type="scientific">Glycomyces rutgersensis</name>
    <dbReference type="NCBI Taxonomy" id="58115"/>
    <lineage>
        <taxon>Bacteria</taxon>
        <taxon>Bacillati</taxon>
        <taxon>Actinomycetota</taxon>
        <taxon>Actinomycetes</taxon>
        <taxon>Glycomycetales</taxon>
        <taxon>Glycomycetaceae</taxon>
        <taxon>Glycomyces</taxon>
    </lineage>
</organism>
<feature type="domain" description="Glycoside hydrolase family 2 catalytic" evidence="5">
    <location>
        <begin position="274"/>
        <end position="430"/>
    </location>
</feature>
<dbReference type="InterPro" id="IPR006102">
    <property type="entry name" value="Ig-like_GH2"/>
</dbReference>
<feature type="domain" description="Glycoside hydrolase family 2 immunoglobulin-like beta-sandwich" evidence="4">
    <location>
        <begin position="164"/>
        <end position="264"/>
    </location>
</feature>
<evidence type="ECO:0000313" key="8">
    <source>
        <dbReference type="EMBL" id="GAA2325834.1"/>
    </source>
</evidence>
<dbReference type="Pfam" id="PF02836">
    <property type="entry name" value="Glyco_hydro_2_C"/>
    <property type="match status" value="1"/>
</dbReference>
<evidence type="ECO:0000259" key="5">
    <source>
        <dbReference type="Pfam" id="PF02836"/>
    </source>
</evidence>
<feature type="domain" description="DUF4982" evidence="6">
    <location>
        <begin position="629"/>
        <end position="685"/>
    </location>
</feature>
<evidence type="ECO:0000256" key="2">
    <source>
        <dbReference type="ARBA" id="ARBA00022801"/>
    </source>
</evidence>
<feature type="domain" description="Glycoside hydrolase family 2" evidence="7">
    <location>
        <begin position="700"/>
        <end position="796"/>
    </location>
</feature>
<dbReference type="InterPro" id="IPR017853">
    <property type="entry name" value="GH"/>
</dbReference>
<proteinExistence type="inferred from homology"/>
<dbReference type="InterPro" id="IPR051913">
    <property type="entry name" value="GH2_Domain-Containing"/>
</dbReference>
<dbReference type="Pfam" id="PF00703">
    <property type="entry name" value="Glyco_hydro_2"/>
    <property type="match status" value="1"/>
</dbReference>
<dbReference type="SUPFAM" id="SSF49303">
    <property type="entry name" value="beta-Galactosidase/glucuronidase domain"/>
    <property type="match status" value="1"/>
</dbReference>